<feature type="compositionally biased region" description="Low complexity" evidence="1">
    <location>
        <begin position="182"/>
        <end position="199"/>
    </location>
</feature>
<feature type="compositionally biased region" description="Polar residues" evidence="1">
    <location>
        <begin position="207"/>
        <end position="242"/>
    </location>
</feature>
<feature type="region of interest" description="Disordered" evidence="1">
    <location>
        <begin position="262"/>
        <end position="328"/>
    </location>
</feature>
<evidence type="ECO:0000313" key="3">
    <source>
        <dbReference type="Proteomes" id="UP000813461"/>
    </source>
</evidence>
<dbReference type="OrthoDB" id="3926619at2759"/>
<reference evidence="2" key="1">
    <citation type="journal article" date="2021" name="Nat. Commun.">
        <title>Genetic determinants of endophytism in the Arabidopsis root mycobiome.</title>
        <authorList>
            <person name="Mesny F."/>
            <person name="Miyauchi S."/>
            <person name="Thiergart T."/>
            <person name="Pickel B."/>
            <person name="Atanasova L."/>
            <person name="Karlsson M."/>
            <person name="Huettel B."/>
            <person name="Barry K.W."/>
            <person name="Haridas S."/>
            <person name="Chen C."/>
            <person name="Bauer D."/>
            <person name="Andreopoulos W."/>
            <person name="Pangilinan J."/>
            <person name="LaButti K."/>
            <person name="Riley R."/>
            <person name="Lipzen A."/>
            <person name="Clum A."/>
            <person name="Drula E."/>
            <person name="Henrissat B."/>
            <person name="Kohler A."/>
            <person name="Grigoriev I.V."/>
            <person name="Martin F.M."/>
            <person name="Hacquard S."/>
        </authorList>
    </citation>
    <scope>NUCLEOTIDE SEQUENCE</scope>
    <source>
        <strain evidence="2">MPI-SDFR-AT-0120</strain>
    </source>
</reference>
<comment type="caution">
    <text evidence="2">The sequence shown here is derived from an EMBL/GenBank/DDBJ whole genome shotgun (WGS) entry which is preliminary data.</text>
</comment>
<feature type="region of interest" description="Disordered" evidence="1">
    <location>
        <begin position="433"/>
        <end position="482"/>
    </location>
</feature>
<feature type="compositionally biased region" description="Basic residues" evidence="1">
    <location>
        <begin position="465"/>
        <end position="474"/>
    </location>
</feature>
<keyword evidence="3" id="KW-1185">Reference proteome</keyword>
<feature type="region of interest" description="Disordered" evidence="1">
    <location>
        <begin position="16"/>
        <end position="64"/>
    </location>
</feature>
<dbReference type="EMBL" id="JAGMVJ010000016">
    <property type="protein sequence ID" value="KAH7079427.1"/>
    <property type="molecule type" value="Genomic_DNA"/>
</dbReference>
<name>A0A8K0VVP7_9PLEO</name>
<feature type="region of interest" description="Disordered" evidence="1">
    <location>
        <begin position="353"/>
        <end position="420"/>
    </location>
</feature>
<accession>A0A8K0VVP7</accession>
<sequence length="482" mass="52068">MVDVAVASQLQQWTFEKPALASRQERSGSDSSASSPRLCDDHADTLRIDTTPVEAPAPAPRKESIVFQERYMSSEEDLSPADDGSESEYDYEEVVVHDAVKECKARTMSISRWDKGRSCDMAVTVSYAFAGRPKVVELDCRSPTTEMPVVQQRSASLANLPIAAISHLRKADAAQRLSMTVTPASRLSSTPTSRTATPSVHVESRRPSTSHSPYTTKNTSTLHLTDSGSTTSSFQTAPSTRSISPAVDELLARPLTAAVEASSARSSVYVSTQSRNGLARVQTSQSSSRQSQWAPPTPSSPATHAFLSSDPYETSNTHSASPIIKPAPHRRLRSISMKLALAKIAIGPSKKTYDARINGKVPPTPLTPSMPLTPQTAPLEGSSSFASPHKLRRASTILRPKSRHGESTRGPSPETAPPIPAFNAHVASLSRLSKMQARGANEREPTLILPPCPSDTDEDPMSSFKSRKVKKRKSLMSLMDSL</sequence>
<feature type="compositionally biased region" description="Low complexity" evidence="1">
    <location>
        <begin position="262"/>
        <end position="274"/>
    </location>
</feature>
<feature type="region of interest" description="Disordered" evidence="1">
    <location>
        <begin position="179"/>
        <end position="242"/>
    </location>
</feature>
<gene>
    <name evidence="2" type="ORF">FB567DRAFT_121874</name>
</gene>
<feature type="compositionally biased region" description="Basic and acidic residues" evidence="1">
    <location>
        <begin position="38"/>
        <end position="47"/>
    </location>
</feature>
<protein>
    <submittedName>
        <fullName evidence="2">Uncharacterized protein</fullName>
    </submittedName>
</protein>
<dbReference type="Proteomes" id="UP000813461">
    <property type="component" value="Unassembled WGS sequence"/>
</dbReference>
<organism evidence="2 3">
    <name type="scientific">Paraphoma chrysanthemicola</name>
    <dbReference type="NCBI Taxonomy" id="798071"/>
    <lineage>
        <taxon>Eukaryota</taxon>
        <taxon>Fungi</taxon>
        <taxon>Dikarya</taxon>
        <taxon>Ascomycota</taxon>
        <taxon>Pezizomycotina</taxon>
        <taxon>Dothideomycetes</taxon>
        <taxon>Pleosporomycetidae</taxon>
        <taxon>Pleosporales</taxon>
        <taxon>Pleosporineae</taxon>
        <taxon>Phaeosphaeriaceae</taxon>
        <taxon>Paraphoma</taxon>
    </lineage>
</organism>
<feature type="compositionally biased region" description="Polar residues" evidence="1">
    <location>
        <begin position="311"/>
        <end position="320"/>
    </location>
</feature>
<proteinExistence type="predicted"/>
<evidence type="ECO:0000256" key="1">
    <source>
        <dbReference type="SAM" id="MobiDB-lite"/>
    </source>
</evidence>
<evidence type="ECO:0000313" key="2">
    <source>
        <dbReference type="EMBL" id="KAH7079427.1"/>
    </source>
</evidence>
<dbReference type="AlphaFoldDB" id="A0A8K0VVP7"/>
<feature type="compositionally biased region" description="Low complexity" evidence="1">
    <location>
        <begin position="282"/>
        <end position="294"/>
    </location>
</feature>